<evidence type="ECO:0000313" key="3">
    <source>
        <dbReference type="Proteomes" id="UP000278673"/>
    </source>
</evidence>
<dbReference type="Gene3D" id="1.10.260.40">
    <property type="entry name" value="lambda repressor-like DNA-binding domains"/>
    <property type="match status" value="1"/>
</dbReference>
<dbReference type="RefSeq" id="WP_122183160.1">
    <property type="nucleotide sequence ID" value="NZ_RFFJ01000030.1"/>
</dbReference>
<proteinExistence type="predicted"/>
<dbReference type="InterPro" id="IPR001387">
    <property type="entry name" value="Cro/C1-type_HTH"/>
</dbReference>
<sequence length="290" mass="32700">MAAVYKVSPLTARRRLGAALRKLRDDHGLTAEEVGAHLECHNSKVSRIELGKRACTPKDFKGLMELYEVDDTQAEELEALMKRARQRVPPWWHAYNDVISKNYSEFIAYEAEASRCREYQTVFIPGLLQTEAYARAVTAGGSAALGPDQVEELVEVRMRRQSRLYEDDALLLDVLTTEAAMRIRIGGSEVMREQLHKLREVAELPNVNLRVIPFEAGERGASTGAFTLFASEKDDDPDVAFTESAETIMSLREDLMTMRRLNRLFRNLAAAALSPQDSLELVQRIESELV</sequence>
<accession>A0A3M2M1A8</accession>
<organism evidence="2 3">
    <name type="scientific">Streptomyces triticirhizae</name>
    <dbReference type="NCBI Taxonomy" id="2483353"/>
    <lineage>
        <taxon>Bacteria</taxon>
        <taxon>Bacillati</taxon>
        <taxon>Actinomycetota</taxon>
        <taxon>Actinomycetes</taxon>
        <taxon>Kitasatosporales</taxon>
        <taxon>Streptomycetaceae</taxon>
        <taxon>Streptomyces</taxon>
    </lineage>
</organism>
<gene>
    <name evidence="2" type="ORF">EBN88_08350</name>
</gene>
<reference evidence="2 3" key="1">
    <citation type="submission" date="2018-10" db="EMBL/GenBank/DDBJ databases">
        <title>Isolation, diversity and antifungal activity of actinobacteria from wheat.</title>
        <authorList>
            <person name="Han C."/>
        </authorList>
    </citation>
    <scope>NUCLEOTIDE SEQUENCE [LARGE SCALE GENOMIC DNA]</scope>
    <source>
        <strain evidence="2 3">NEAU-YY642</strain>
    </source>
</reference>
<dbReference type="InterPro" id="IPR010982">
    <property type="entry name" value="Lambda_DNA-bd_dom_sf"/>
</dbReference>
<keyword evidence="3" id="KW-1185">Reference proteome</keyword>
<comment type="caution">
    <text evidence="2">The sequence shown here is derived from an EMBL/GenBank/DDBJ whole genome shotgun (WGS) entry which is preliminary data.</text>
</comment>
<feature type="domain" description="HTH cro/C1-type" evidence="1">
    <location>
        <begin position="20"/>
        <end position="74"/>
    </location>
</feature>
<name>A0A3M2M1A8_9ACTN</name>
<dbReference type="Pfam" id="PF19054">
    <property type="entry name" value="DUF5753"/>
    <property type="match status" value="1"/>
</dbReference>
<dbReference type="AlphaFoldDB" id="A0A3M2M1A8"/>
<dbReference type="GO" id="GO:0003677">
    <property type="term" value="F:DNA binding"/>
    <property type="evidence" value="ECO:0007669"/>
    <property type="project" value="InterPro"/>
</dbReference>
<dbReference type="EMBL" id="RFFJ01000030">
    <property type="protein sequence ID" value="RMI42860.1"/>
    <property type="molecule type" value="Genomic_DNA"/>
</dbReference>
<protein>
    <submittedName>
        <fullName evidence="2">XRE family transcriptional regulator</fullName>
    </submittedName>
</protein>
<dbReference type="CDD" id="cd00093">
    <property type="entry name" value="HTH_XRE"/>
    <property type="match status" value="1"/>
</dbReference>
<dbReference type="Pfam" id="PF13560">
    <property type="entry name" value="HTH_31"/>
    <property type="match status" value="1"/>
</dbReference>
<dbReference type="PROSITE" id="PS50943">
    <property type="entry name" value="HTH_CROC1"/>
    <property type="match status" value="1"/>
</dbReference>
<evidence type="ECO:0000313" key="2">
    <source>
        <dbReference type="EMBL" id="RMI42860.1"/>
    </source>
</evidence>
<dbReference type="Proteomes" id="UP000278673">
    <property type="component" value="Unassembled WGS sequence"/>
</dbReference>
<evidence type="ECO:0000259" key="1">
    <source>
        <dbReference type="PROSITE" id="PS50943"/>
    </source>
</evidence>
<dbReference type="InterPro" id="IPR043917">
    <property type="entry name" value="DUF5753"/>
</dbReference>
<dbReference type="SMART" id="SM00530">
    <property type="entry name" value="HTH_XRE"/>
    <property type="match status" value="1"/>
</dbReference>
<dbReference type="SUPFAM" id="SSF47413">
    <property type="entry name" value="lambda repressor-like DNA-binding domains"/>
    <property type="match status" value="1"/>
</dbReference>